<reference evidence="2" key="1">
    <citation type="submission" date="2016-10" db="EMBL/GenBank/DDBJ databases">
        <authorList>
            <person name="Varghese N."/>
            <person name="Submissions S."/>
        </authorList>
    </citation>
    <scope>NUCLEOTIDE SEQUENCE [LARGE SCALE GENOMIC DNA]</scope>
    <source>
        <strain evidence="2">DSM 16477</strain>
    </source>
</reference>
<dbReference type="OrthoDB" id="9797304at2"/>
<name>A0A1G7J0L3_9RHOB</name>
<dbReference type="AlphaFoldDB" id="A0A1G7J0L3"/>
<evidence type="ECO:0000313" key="2">
    <source>
        <dbReference type="Proteomes" id="UP000199399"/>
    </source>
</evidence>
<dbReference type="Pfam" id="PF12860">
    <property type="entry name" value="PAS_7"/>
    <property type="match status" value="1"/>
</dbReference>
<gene>
    <name evidence="1" type="ORF">SAMN04489759_101540</name>
</gene>
<sequence>MALQEFLIVLLAICLTAAGALWWLQTPRPVAPTSPQGGEDMSLLFEDGYLLHGSEQALTRFALVPGHHHWEDIRSALLARFPDFPAVPRSNNTGSITLRAEDGDSPGEVRISWRDALCWLHLPLARTDPDITQETRDHLSALRRASDCNPNPSWQTDSSGRIIWHNRAYATLKRKAGDQSDASGAALFSTPEPEHPNRVCLQADSEAVPHWYALTTTSQDGVQIYHATNINAVVAAEEAQRNFVQTLAKTFAHLSIGLAIFDRNGQLALFNPALVDLTALPAPFLSARPTMVSFFDQLRENRRMPEPKNYLNWRQEISEVIAAATDGRYQETWSLESGQTYSVRGRPHPDGATAFLIEDITAEVTLTRNFRAELELSQSLLDTLEDGFAVFSASGVLSFCNAAYRDLWKQDPDKSFAEITIIDAIAVWRQMSAPNPLWPDLADFVSGRGDRAGWSMPIYPLRGAPLHCEISAIASGATLVRFRQAVAQTAQTVPYRHPVTDRRQPS</sequence>
<protein>
    <submittedName>
        <fullName evidence="1">PAS fold</fullName>
    </submittedName>
</protein>
<dbReference type="Proteomes" id="UP000199399">
    <property type="component" value="Unassembled WGS sequence"/>
</dbReference>
<accession>A0A1G7J0L3</accession>
<dbReference type="EMBL" id="FNBP01000001">
    <property type="protein sequence ID" value="SDF18532.1"/>
    <property type="molecule type" value="Genomic_DNA"/>
</dbReference>
<dbReference type="STRING" id="218672.SAMN04489759_101540"/>
<evidence type="ECO:0000313" key="1">
    <source>
        <dbReference type="EMBL" id="SDF18532.1"/>
    </source>
</evidence>
<organism evidence="1 2">
    <name type="scientific">Sulfitobacter delicatus</name>
    <dbReference type="NCBI Taxonomy" id="218672"/>
    <lineage>
        <taxon>Bacteria</taxon>
        <taxon>Pseudomonadati</taxon>
        <taxon>Pseudomonadota</taxon>
        <taxon>Alphaproteobacteria</taxon>
        <taxon>Rhodobacterales</taxon>
        <taxon>Roseobacteraceae</taxon>
        <taxon>Sulfitobacter</taxon>
    </lineage>
</organism>
<dbReference type="RefSeq" id="WP_093738879.1">
    <property type="nucleotide sequence ID" value="NZ_FNBP01000001.1"/>
</dbReference>
<keyword evidence="2" id="KW-1185">Reference proteome</keyword>
<dbReference type="InterPro" id="IPR035965">
    <property type="entry name" value="PAS-like_dom_sf"/>
</dbReference>
<proteinExistence type="predicted"/>
<dbReference type="SUPFAM" id="SSF55785">
    <property type="entry name" value="PYP-like sensor domain (PAS domain)"/>
    <property type="match status" value="2"/>
</dbReference>